<dbReference type="RefSeq" id="WP_150091321.1">
    <property type="nucleotide sequence ID" value="NZ_JBFUOH010000027.1"/>
</dbReference>
<keyword evidence="6" id="KW-0408">Iron</keyword>
<keyword evidence="5" id="KW-0249">Electron transport</keyword>
<sequence>MSAPKSNAPVRQGLSRRQFIGETLKTACAVGLVGLGLGLYSRRASSLPAWALRPPGALAEEDFDGACIRCGLCVRDCPYDMLHLARLGQDIPTGTPYFIAREAGCEMCEDIPCVVACPTNALDHALTDIRDADMGLAVLIDQEACIAFQGLRCEVCFNICPVRNEAISLNLQHNARSGKHALFIPVVHSEHCTGCGKCEEACILDQAAIKVLPRHLAQGKLGEHYRLGWEQKQQAGGALVAPDAEHRYNLPEGMRYDHAGEGLIDAPASAPADTPFPANPLDSLNRRGPL</sequence>
<keyword evidence="11" id="KW-1185">Reference proteome</keyword>
<evidence type="ECO:0000256" key="8">
    <source>
        <dbReference type="SAM" id="MobiDB-lite"/>
    </source>
</evidence>
<feature type="domain" description="4Fe-4S ferredoxin-type" evidence="9">
    <location>
        <begin position="95"/>
        <end position="127"/>
    </location>
</feature>
<dbReference type="PANTHER" id="PTHR42859">
    <property type="entry name" value="OXIDOREDUCTASE"/>
    <property type="match status" value="1"/>
</dbReference>
<dbReference type="CDD" id="cd16373">
    <property type="entry name" value="DMSOR_beta_like"/>
    <property type="match status" value="1"/>
</dbReference>
<dbReference type="GO" id="GO:0051539">
    <property type="term" value="F:4 iron, 4 sulfur cluster binding"/>
    <property type="evidence" value="ECO:0007669"/>
    <property type="project" value="UniProtKB-KW"/>
</dbReference>
<dbReference type="GO" id="GO:0046872">
    <property type="term" value="F:metal ion binding"/>
    <property type="evidence" value="ECO:0007669"/>
    <property type="project" value="UniProtKB-KW"/>
</dbReference>
<dbReference type="EMBL" id="VWXX01000005">
    <property type="protein sequence ID" value="KAA6186303.1"/>
    <property type="molecule type" value="Genomic_DNA"/>
</dbReference>
<dbReference type="PANTHER" id="PTHR42859:SF10">
    <property type="entry name" value="DIMETHYLSULFOXIDE REDUCTASE CHAIN B"/>
    <property type="match status" value="1"/>
</dbReference>
<keyword evidence="7" id="KW-0411">Iron-sulfur</keyword>
<keyword evidence="2" id="KW-0004">4Fe-4S</keyword>
<feature type="domain" description="4Fe-4S ferredoxin-type" evidence="9">
    <location>
        <begin position="136"/>
        <end position="172"/>
    </location>
</feature>
<keyword evidence="3" id="KW-0479">Metal-binding</keyword>
<evidence type="ECO:0000256" key="1">
    <source>
        <dbReference type="ARBA" id="ARBA00022448"/>
    </source>
</evidence>
<dbReference type="PROSITE" id="PS00198">
    <property type="entry name" value="4FE4S_FER_1"/>
    <property type="match status" value="1"/>
</dbReference>
<dbReference type="SUPFAM" id="SSF54862">
    <property type="entry name" value="4Fe-4S ferredoxins"/>
    <property type="match status" value="1"/>
</dbReference>
<dbReference type="Proteomes" id="UP000322981">
    <property type="component" value="Unassembled WGS sequence"/>
</dbReference>
<evidence type="ECO:0000256" key="7">
    <source>
        <dbReference type="ARBA" id="ARBA00023014"/>
    </source>
</evidence>
<comment type="caution">
    <text evidence="10">The sequence shown here is derived from an EMBL/GenBank/DDBJ whole genome shotgun (WGS) entry which is preliminary data.</text>
</comment>
<dbReference type="Pfam" id="PF12838">
    <property type="entry name" value="Fer4_7"/>
    <property type="match status" value="1"/>
</dbReference>
<name>A0A5M8FN05_9GAMM</name>
<evidence type="ECO:0000313" key="11">
    <source>
        <dbReference type="Proteomes" id="UP000322981"/>
    </source>
</evidence>
<dbReference type="NCBIfam" id="NF007012">
    <property type="entry name" value="PRK09476.1"/>
    <property type="match status" value="1"/>
</dbReference>
<protein>
    <submittedName>
        <fullName evidence="10">Ferredoxin-type protein NapG</fullName>
    </submittedName>
</protein>
<dbReference type="PROSITE" id="PS51379">
    <property type="entry name" value="4FE4S_FER_2"/>
    <property type="match status" value="4"/>
</dbReference>
<dbReference type="InterPro" id="IPR017896">
    <property type="entry name" value="4Fe4S_Fe-S-bd"/>
</dbReference>
<keyword evidence="1" id="KW-0813">Transport</keyword>
<feature type="domain" description="4Fe-4S ferredoxin-type" evidence="9">
    <location>
        <begin position="183"/>
        <end position="214"/>
    </location>
</feature>
<feature type="region of interest" description="Disordered" evidence="8">
    <location>
        <begin position="265"/>
        <end position="290"/>
    </location>
</feature>
<evidence type="ECO:0000256" key="3">
    <source>
        <dbReference type="ARBA" id="ARBA00022723"/>
    </source>
</evidence>
<dbReference type="AlphaFoldDB" id="A0A5M8FN05"/>
<dbReference type="Pfam" id="PF13237">
    <property type="entry name" value="Fer4_10"/>
    <property type="match status" value="1"/>
</dbReference>
<reference evidence="10 11" key="1">
    <citation type="submission" date="2019-09" db="EMBL/GenBank/DDBJ databases">
        <title>Whole-genome sequence of the purple sulfur bacterium Thiohalocapsa marina DSM 19078.</title>
        <authorList>
            <person name="Kyndt J.A."/>
            <person name="Meyer T.E."/>
        </authorList>
    </citation>
    <scope>NUCLEOTIDE SEQUENCE [LARGE SCALE GENOMIC DNA]</scope>
    <source>
        <strain evidence="10 11">DSM 19078</strain>
    </source>
</reference>
<feature type="domain" description="4Fe-4S ferredoxin-type" evidence="9">
    <location>
        <begin position="57"/>
        <end position="87"/>
    </location>
</feature>
<dbReference type="InterPro" id="IPR017900">
    <property type="entry name" value="4Fe4S_Fe_S_CS"/>
</dbReference>
<evidence type="ECO:0000256" key="5">
    <source>
        <dbReference type="ARBA" id="ARBA00022982"/>
    </source>
</evidence>
<evidence type="ECO:0000313" key="10">
    <source>
        <dbReference type="EMBL" id="KAA6186303.1"/>
    </source>
</evidence>
<dbReference type="Gene3D" id="3.30.70.20">
    <property type="match status" value="2"/>
</dbReference>
<keyword evidence="4" id="KW-0677">Repeat</keyword>
<proteinExistence type="predicted"/>
<organism evidence="10 11">
    <name type="scientific">Thiohalocapsa marina</name>
    <dbReference type="NCBI Taxonomy" id="424902"/>
    <lineage>
        <taxon>Bacteria</taxon>
        <taxon>Pseudomonadati</taxon>
        <taxon>Pseudomonadota</taxon>
        <taxon>Gammaproteobacteria</taxon>
        <taxon>Chromatiales</taxon>
        <taxon>Chromatiaceae</taxon>
        <taxon>Thiohalocapsa</taxon>
    </lineage>
</organism>
<dbReference type="OrthoDB" id="9808559at2"/>
<gene>
    <name evidence="10" type="primary">napG</name>
    <name evidence="10" type="ORF">F2Q65_05755</name>
</gene>
<dbReference type="NCBIfam" id="TIGR00397">
    <property type="entry name" value="mauM_napG"/>
    <property type="match status" value="1"/>
</dbReference>
<accession>A0A5M8FN05</accession>
<dbReference type="InterPro" id="IPR004494">
    <property type="entry name" value="MauM_NapG"/>
</dbReference>
<evidence type="ECO:0000256" key="4">
    <source>
        <dbReference type="ARBA" id="ARBA00022737"/>
    </source>
</evidence>
<evidence type="ECO:0000256" key="2">
    <source>
        <dbReference type="ARBA" id="ARBA00022485"/>
    </source>
</evidence>
<dbReference type="InterPro" id="IPR050294">
    <property type="entry name" value="RnfB_subfamily"/>
</dbReference>
<evidence type="ECO:0000256" key="6">
    <source>
        <dbReference type="ARBA" id="ARBA00023004"/>
    </source>
</evidence>
<dbReference type="InterPro" id="IPR006311">
    <property type="entry name" value="TAT_signal"/>
</dbReference>
<evidence type="ECO:0000259" key="9">
    <source>
        <dbReference type="PROSITE" id="PS51379"/>
    </source>
</evidence>
<dbReference type="PROSITE" id="PS51318">
    <property type="entry name" value="TAT"/>
    <property type="match status" value="1"/>
</dbReference>